<dbReference type="Pfam" id="PF13715">
    <property type="entry name" value="CarbopepD_reg_2"/>
    <property type="match status" value="1"/>
</dbReference>
<accession>A0ABW3JNR0</accession>
<reference evidence="2" key="1">
    <citation type="journal article" date="2019" name="Int. J. Syst. Evol. Microbiol.">
        <title>The Global Catalogue of Microorganisms (GCM) 10K type strain sequencing project: providing services to taxonomists for standard genome sequencing and annotation.</title>
        <authorList>
            <consortium name="The Broad Institute Genomics Platform"/>
            <consortium name="The Broad Institute Genome Sequencing Center for Infectious Disease"/>
            <person name="Wu L."/>
            <person name="Ma J."/>
        </authorList>
    </citation>
    <scope>NUCLEOTIDE SEQUENCE [LARGE SCALE GENOMIC DNA]</scope>
    <source>
        <strain evidence="2">CCUG 60527</strain>
    </source>
</reference>
<comment type="caution">
    <text evidence="1">The sequence shown here is derived from an EMBL/GenBank/DDBJ whole genome shotgun (WGS) entry which is preliminary data.</text>
</comment>
<protein>
    <submittedName>
        <fullName evidence="1">Carboxypeptidase-like regulatory domain-containing protein</fullName>
    </submittedName>
</protein>
<organism evidence="1 2">
    <name type="scientific">Tenacibaculum geojense</name>
    <dbReference type="NCBI Taxonomy" id="915352"/>
    <lineage>
        <taxon>Bacteria</taxon>
        <taxon>Pseudomonadati</taxon>
        <taxon>Bacteroidota</taxon>
        <taxon>Flavobacteriia</taxon>
        <taxon>Flavobacteriales</taxon>
        <taxon>Flavobacteriaceae</taxon>
        <taxon>Tenacibaculum</taxon>
    </lineage>
</organism>
<evidence type="ECO:0000313" key="1">
    <source>
        <dbReference type="EMBL" id="MFD0991969.1"/>
    </source>
</evidence>
<sequence length="258" mass="29992">MKKLCFILILIISFYSFGQKTPKIIQGTVFIDSIPVEDVHILNKTKEIGTTSSNKGFFQIIANEGDVLLISHLNYEIQEFNITKQNVKSELINLFLEKKTYLLDEVVINDRKGIFDIDSDIKTNFSPEINAKTLKLPYAKSMADKEKTIKIRSGLTVNINGVYNSLSGKNKQKKLLQKLTKEQEVLNKIRTFYTDGFFIKQLHISKEQINYFLDFCYSKGILQLYSQEKYLELTTVFVERSKYFNYNQNKDSTRITKK</sequence>
<gene>
    <name evidence="1" type="ORF">ACFQ1U_02015</name>
</gene>
<proteinExistence type="predicted"/>
<keyword evidence="2" id="KW-1185">Reference proteome</keyword>
<dbReference type="SUPFAM" id="SSF49464">
    <property type="entry name" value="Carboxypeptidase regulatory domain-like"/>
    <property type="match status" value="1"/>
</dbReference>
<evidence type="ECO:0000313" key="2">
    <source>
        <dbReference type="Proteomes" id="UP001597062"/>
    </source>
</evidence>
<dbReference type="Proteomes" id="UP001597062">
    <property type="component" value="Unassembled WGS sequence"/>
</dbReference>
<name>A0ABW3JNR0_9FLAO</name>
<dbReference type="EMBL" id="JBHTJR010000014">
    <property type="protein sequence ID" value="MFD0991969.1"/>
    <property type="molecule type" value="Genomic_DNA"/>
</dbReference>
<dbReference type="InterPro" id="IPR008969">
    <property type="entry name" value="CarboxyPept-like_regulatory"/>
</dbReference>
<dbReference type="RefSeq" id="WP_386104778.1">
    <property type="nucleotide sequence ID" value="NZ_JBHTJR010000014.1"/>
</dbReference>